<dbReference type="Proteomes" id="UP000549394">
    <property type="component" value="Unassembled WGS sequence"/>
</dbReference>
<dbReference type="Gene3D" id="3.30.1370.10">
    <property type="entry name" value="K Homology domain, type 1"/>
    <property type="match status" value="3"/>
</dbReference>
<feature type="domain" description="K Homology" evidence="4">
    <location>
        <begin position="99"/>
        <end position="171"/>
    </location>
</feature>
<feature type="region of interest" description="Disordered" evidence="3">
    <location>
        <begin position="1"/>
        <end position="34"/>
    </location>
</feature>
<feature type="compositionally biased region" description="Gly residues" evidence="3">
    <location>
        <begin position="390"/>
        <end position="405"/>
    </location>
</feature>
<feature type="compositionally biased region" description="Gly residues" evidence="3">
    <location>
        <begin position="363"/>
        <end position="375"/>
    </location>
</feature>
<dbReference type="OrthoDB" id="442947at2759"/>
<keyword evidence="6" id="KW-1185">Reference proteome</keyword>
<proteinExistence type="predicted"/>
<evidence type="ECO:0000256" key="1">
    <source>
        <dbReference type="ARBA" id="ARBA00022737"/>
    </source>
</evidence>
<evidence type="ECO:0000256" key="2">
    <source>
        <dbReference type="PROSITE-ProRule" id="PRU00117"/>
    </source>
</evidence>
<keyword evidence="1" id="KW-0677">Repeat</keyword>
<name>A0A7I8VDJ9_9ANNE</name>
<dbReference type="PROSITE" id="PS50084">
    <property type="entry name" value="KH_TYPE_1"/>
    <property type="match status" value="3"/>
</dbReference>
<dbReference type="InterPro" id="IPR036612">
    <property type="entry name" value="KH_dom_type_1_sf"/>
</dbReference>
<dbReference type="CDD" id="cd22433">
    <property type="entry name" value="KH-I_HNRNPK_rpt2"/>
    <property type="match status" value="1"/>
</dbReference>
<feature type="region of interest" description="Disordered" evidence="3">
    <location>
        <begin position="342"/>
        <end position="406"/>
    </location>
</feature>
<feature type="compositionally biased region" description="Basic and acidic residues" evidence="3">
    <location>
        <begin position="212"/>
        <end position="225"/>
    </location>
</feature>
<feature type="compositionally biased region" description="Basic and acidic residues" evidence="3">
    <location>
        <begin position="1"/>
        <end position="29"/>
    </location>
</feature>
<keyword evidence="2" id="KW-0694">RNA-binding</keyword>
<feature type="domain" description="K Homology" evidence="4">
    <location>
        <begin position="446"/>
        <end position="515"/>
    </location>
</feature>
<dbReference type="CDD" id="cd22434">
    <property type="entry name" value="KH-I_HNRNPK_rpt3"/>
    <property type="match status" value="1"/>
</dbReference>
<dbReference type="PANTHER" id="PTHR10288">
    <property type="entry name" value="KH DOMAIN CONTAINING RNA BINDING PROTEIN"/>
    <property type="match status" value="1"/>
</dbReference>
<dbReference type="SUPFAM" id="SSF54791">
    <property type="entry name" value="Eukaryotic type KH-domain (KH-domain type I)"/>
    <property type="match status" value="3"/>
</dbReference>
<reference evidence="5 6" key="1">
    <citation type="submission" date="2020-08" db="EMBL/GenBank/DDBJ databases">
        <authorList>
            <person name="Hejnol A."/>
        </authorList>
    </citation>
    <scope>NUCLEOTIDE SEQUENCE [LARGE SCALE GENOMIC DNA]</scope>
</reference>
<gene>
    <name evidence="5" type="ORF">DGYR_LOCUS3274</name>
</gene>
<protein>
    <submittedName>
        <fullName evidence="5">DgyrCDS3565</fullName>
    </submittedName>
</protein>
<dbReference type="InterPro" id="IPR004087">
    <property type="entry name" value="KH_dom"/>
</dbReference>
<dbReference type="GO" id="GO:0003723">
    <property type="term" value="F:RNA binding"/>
    <property type="evidence" value="ECO:0007669"/>
    <property type="project" value="UniProtKB-UniRule"/>
</dbReference>
<feature type="compositionally biased region" description="Gly residues" evidence="3">
    <location>
        <begin position="282"/>
        <end position="293"/>
    </location>
</feature>
<organism evidence="5 6">
    <name type="scientific">Dimorphilus gyrociliatus</name>
    <dbReference type="NCBI Taxonomy" id="2664684"/>
    <lineage>
        <taxon>Eukaryota</taxon>
        <taxon>Metazoa</taxon>
        <taxon>Spiralia</taxon>
        <taxon>Lophotrochozoa</taxon>
        <taxon>Annelida</taxon>
        <taxon>Polychaeta</taxon>
        <taxon>Polychaeta incertae sedis</taxon>
        <taxon>Dinophilidae</taxon>
        <taxon>Dimorphilus</taxon>
    </lineage>
</organism>
<evidence type="ECO:0000313" key="6">
    <source>
        <dbReference type="Proteomes" id="UP000549394"/>
    </source>
</evidence>
<evidence type="ECO:0000256" key="3">
    <source>
        <dbReference type="SAM" id="MobiDB-lite"/>
    </source>
</evidence>
<dbReference type="AlphaFoldDB" id="A0A7I8VDJ9"/>
<feature type="compositionally biased region" description="Basic and acidic residues" evidence="3">
    <location>
        <begin position="237"/>
        <end position="253"/>
    </location>
</feature>
<accession>A0A7I8VDJ9</accession>
<comment type="caution">
    <text evidence="5">The sequence shown here is derived from an EMBL/GenBank/DDBJ whole genome shotgun (WGS) entry which is preliminary data.</text>
</comment>
<dbReference type="EMBL" id="CAJFCJ010000005">
    <property type="protein sequence ID" value="CAD5114433.1"/>
    <property type="molecule type" value="Genomic_DNA"/>
</dbReference>
<feature type="region of interest" description="Disordered" evidence="3">
    <location>
        <begin position="198"/>
        <end position="303"/>
    </location>
</feature>
<evidence type="ECO:0000313" key="5">
    <source>
        <dbReference type="EMBL" id="CAD5114433.1"/>
    </source>
</evidence>
<dbReference type="Pfam" id="PF00013">
    <property type="entry name" value="KH_1"/>
    <property type="match status" value="3"/>
</dbReference>
<sequence>MSDSEGEKNKGVKREHDESDKHEDREQPQKKMRIGEGSQIECRILLPSKVAGAIIGKGGSVIKGLREECGLTRILVISATTGSVCELMLKIVPIIEENDEREIRLLVHQSQAGCIIGKAGAKIKELREQTGANIKVFGKCCPDSTERVCAIGGSSATTIADALGVIFGLLQSCPPKGYSNLYEPNNCDEYMIQEYGGFSSMQDRGGRGGRGGKNDRRGGGRDGGRRGGGSAPNSSGGRRDRMSDRGGRRDTGRRGMAPRGGFRENFPPEGMRDNRNNRYPEGGPGFGVRGGGMSDTREYSGMGGRMDMNRGGYGGRDNAFAAGGGGGGVGSGGNGGMTGGARGSSNYGGRDDGFDSGIIDRGNFGGEYGSMGGRGDFSASRDTYDDDQRGFGGSSTTGTGTGGGMRSQMGNRMGSNSGAYNKTFASDSMGGMGNQGVMFGGGTSHVPSSTQVSIPRDLAGAVIGKGGSRIRQIREESGASIIMSEGQGNEDRIITINGSPEQIQNAQYLLQMRASVKHGFWWWFKPGRAGVED</sequence>
<dbReference type="SMART" id="SM00322">
    <property type="entry name" value="KH"/>
    <property type="match status" value="3"/>
</dbReference>
<evidence type="ECO:0000259" key="4">
    <source>
        <dbReference type="SMART" id="SM00322"/>
    </source>
</evidence>
<feature type="domain" description="K Homology" evidence="4">
    <location>
        <begin position="38"/>
        <end position="96"/>
    </location>
</feature>
<dbReference type="InterPro" id="IPR004088">
    <property type="entry name" value="KH_dom_type_1"/>
</dbReference>